<evidence type="ECO:0000313" key="1">
    <source>
        <dbReference type="EMBL" id="KAJ7686804.1"/>
    </source>
</evidence>
<dbReference type="Gene3D" id="3.40.50.720">
    <property type="entry name" value="NAD(P)-binding Rossmann-like Domain"/>
    <property type="match status" value="1"/>
</dbReference>
<name>A0AAD7GBM8_MYCRO</name>
<organism evidence="1 2">
    <name type="scientific">Mycena rosella</name>
    <name type="common">Pink bonnet</name>
    <name type="synonym">Agaricus rosellus</name>
    <dbReference type="NCBI Taxonomy" id="1033263"/>
    <lineage>
        <taxon>Eukaryota</taxon>
        <taxon>Fungi</taxon>
        <taxon>Dikarya</taxon>
        <taxon>Basidiomycota</taxon>
        <taxon>Agaricomycotina</taxon>
        <taxon>Agaricomycetes</taxon>
        <taxon>Agaricomycetidae</taxon>
        <taxon>Agaricales</taxon>
        <taxon>Marasmiineae</taxon>
        <taxon>Mycenaceae</taxon>
        <taxon>Mycena</taxon>
    </lineage>
</organism>
<evidence type="ECO:0000313" key="2">
    <source>
        <dbReference type="Proteomes" id="UP001221757"/>
    </source>
</evidence>
<accession>A0AAD7GBM8</accession>
<keyword evidence="2" id="KW-1185">Reference proteome</keyword>
<comment type="caution">
    <text evidence="1">The sequence shown here is derived from an EMBL/GenBank/DDBJ whole genome shotgun (WGS) entry which is preliminary data.</text>
</comment>
<sequence>MRNGDSHYLHITHPHPLLMSDVLGPLSEALDLPLVPYSAWLDSLEAAASRESAAGTNPGVRLLDFFRSYQVASAEQEAFFPVSLSNAQEDIKA</sequence>
<dbReference type="Proteomes" id="UP001221757">
    <property type="component" value="Unassembled WGS sequence"/>
</dbReference>
<protein>
    <submittedName>
        <fullName evidence="1">Uncharacterized protein</fullName>
    </submittedName>
</protein>
<proteinExistence type="predicted"/>
<reference evidence="1" key="1">
    <citation type="submission" date="2023-03" db="EMBL/GenBank/DDBJ databases">
        <title>Massive genome expansion in bonnet fungi (Mycena s.s.) driven by repeated elements and novel gene families across ecological guilds.</title>
        <authorList>
            <consortium name="Lawrence Berkeley National Laboratory"/>
            <person name="Harder C.B."/>
            <person name="Miyauchi S."/>
            <person name="Viragh M."/>
            <person name="Kuo A."/>
            <person name="Thoen E."/>
            <person name="Andreopoulos B."/>
            <person name="Lu D."/>
            <person name="Skrede I."/>
            <person name="Drula E."/>
            <person name="Henrissat B."/>
            <person name="Morin E."/>
            <person name="Kohler A."/>
            <person name="Barry K."/>
            <person name="LaButti K."/>
            <person name="Morin E."/>
            <person name="Salamov A."/>
            <person name="Lipzen A."/>
            <person name="Mereny Z."/>
            <person name="Hegedus B."/>
            <person name="Baldrian P."/>
            <person name="Stursova M."/>
            <person name="Weitz H."/>
            <person name="Taylor A."/>
            <person name="Grigoriev I.V."/>
            <person name="Nagy L.G."/>
            <person name="Martin F."/>
            <person name="Kauserud H."/>
        </authorList>
    </citation>
    <scope>NUCLEOTIDE SEQUENCE</scope>
    <source>
        <strain evidence="1">CBHHK067</strain>
    </source>
</reference>
<dbReference type="EMBL" id="JARKIE010000093">
    <property type="protein sequence ID" value="KAJ7686804.1"/>
    <property type="molecule type" value="Genomic_DNA"/>
</dbReference>
<dbReference type="AlphaFoldDB" id="A0AAD7GBM8"/>
<gene>
    <name evidence="1" type="ORF">B0H17DRAFT_1204012</name>
</gene>